<reference evidence="3" key="1">
    <citation type="journal article" date="2022" name="New Phytol.">
        <title>Evolutionary transition to the ectomycorrhizal habit in the genomes of a hyperdiverse lineage of mushroom-forming fungi.</title>
        <authorList>
            <person name="Looney B."/>
            <person name="Miyauchi S."/>
            <person name="Morin E."/>
            <person name="Drula E."/>
            <person name="Courty P.E."/>
            <person name="Kohler A."/>
            <person name="Kuo A."/>
            <person name="LaButti K."/>
            <person name="Pangilinan J."/>
            <person name="Lipzen A."/>
            <person name="Riley R."/>
            <person name="Andreopoulos W."/>
            <person name="He G."/>
            <person name="Johnson J."/>
            <person name="Nolan M."/>
            <person name="Tritt A."/>
            <person name="Barry K.W."/>
            <person name="Grigoriev I.V."/>
            <person name="Nagy L.G."/>
            <person name="Hibbett D."/>
            <person name="Henrissat B."/>
            <person name="Matheny P.B."/>
            <person name="Labbe J."/>
            <person name="Martin F.M."/>
        </authorList>
    </citation>
    <scope>NUCLEOTIDE SEQUENCE</scope>
    <source>
        <strain evidence="3">BPL690</strain>
    </source>
</reference>
<keyword evidence="1" id="KW-0812">Transmembrane</keyword>
<evidence type="ECO:0000256" key="1">
    <source>
        <dbReference type="SAM" id="Phobius"/>
    </source>
</evidence>
<protein>
    <recommendedName>
        <fullName evidence="2">Arrestin C-terminal-like domain-containing protein</fullName>
    </recommendedName>
</protein>
<dbReference type="InterPro" id="IPR011022">
    <property type="entry name" value="Arrestin_C-like"/>
</dbReference>
<comment type="caution">
    <text evidence="3">The sequence shown here is derived from an EMBL/GenBank/DDBJ whole genome shotgun (WGS) entry which is preliminary data.</text>
</comment>
<keyword evidence="1" id="KW-0472">Membrane</keyword>
<keyword evidence="4" id="KW-1185">Reference proteome</keyword>
<feature type="domain" description="Arrestin C-terminal-like" evidence="2">
    <location>
        <begin position="1"/>
        <end position="58"/>
    </location>
</feature>
<feature type="transmembrane region" description="Helical" evidence="1">
    <location>
        <begin position="6"/>
        <end position="25"/>
    </location>
</feature>
<gene>
    <name evidence="3" type="ORF">B0F90DRAFT_1714021</name>
</gene>
<dbReference type="Pfam" id="PF02752">
    <property type="entry name" value="Arrestin_C"/>
    <property type="match status" value="1"/>
</dbReference>
<name>A0AAD4M4Z1_9AGAM</name>
<dbReference type="Proteomes" id="UP001203297">
    <property type="component" value="Unassembled WGS sequence"/>
</dbReference>
<evidence type="ECO:0000259" key="2">
    <source>
        <dbReference type="Pfam" id="PF02752"/>
    </source>
</evidence>
<evidence type="ECO:0000313" key="4">
    <source>
        <dbReference type="Proteomes" id="UP001203297"/>
    </source>
</evidence>
<accession>A0AAD4M4Z1</accession>
<dbReference type="EMBL" id="WTXG01000011">
    <property type="protein sequence ID" value="KAI0302333.1"/>
    <property type="molecule type" value="Genomic_DNA"/>
</dbReference>
<proteinExistence type="predicted"/>
<sequence>MQYVLSISGRVVPIGGIVPMTLSFLPMSKVRIYRIFAQLEERVDYFTFTSRARRTEATRCFNLLSLQSKDKNLPLLPLPQTRSQRI</sequence>
<dbReference type="AlphaFoldDB" id="A0AAD4M4Z1"/>
<evidence type="ECO:0000313" key="3">
    <source>
        <dbReference type="EMBL" id="KAI0302333.1"/>
    </source>
</evidence>
<keyword evidence="1" id="KW-1133">Transmembrane helix</keyword>
<organism evidence="3 4">
    <name type="scientific">Multifurca ochricompacta</name>
    <dbReference type="NCBI Taxonomy" id="376703"/>
    <lineage>
        <taxon>Eukaryota</taxon>
        <taxon>Fungi</taxon>
        <taxon>Dikarya</taxon>
        <taxon>Basidiomycota</taxon>
        <taxon>Agaricomycotina</taxon>
        <taxon>Agaricomycetes</taxon>
        <taxon>Russulales</taxon>
        <taxon>Russulaceae</taxon>
        <taxon>Multifurca</taxon>
    </lineage>
</organism>